<name>A0A3A8JUT7_9BACT</name>
<dbReference type="OrthoDB" id="5517327at2"/>
<reference evidence="2" key="1">
    <citation type="submission" date="2018-09" db="EMBL/GenBank/DDBJ databases">
        <authorList>
            <person name="Livingstone P.G."/>
            <person name="Whitworth D.E."/>
        </authorList>
    </citation>
    <scope>NUCLEOTIDE SEQUENCE [LARGE SCALE GENOMIC DNA]</scope>
    <source>
        <strain evidence="2">CA043D</strain>
    </source>
</reference>
<dbReference type="AlphaFoldDB" id="A0A3A8JUT7"/>
<keyword evidence="2" id="KW-1185">Reference proteome</keyword>
<evidence type="ECO:0000313" key="1">
    <source>
        <dbReference type="EMBL" id="RKG99667.1"/>
    </source>
</evidence>
<gene>
    <name evidence="1" type="ORF">D7X32_25930</name>
</gene>
<proteinExistence type="predicted"/>
<dbReference type="RefSeq" id="WP_120605252.1">
    <property type="nucleotide sequence ID" value="NZ_RAWE01000109.1"/>
</dbReference>
<sequence>MKQYFQRAAESDLGEGMAYLEISDGWPSRQVEVYGEVWRWGDAEHREWLADQPFSELGLEAEHAMPPEAFEQLWQEALRRRPAAMCAN</sequence>
<dbReference type="EMBL" id="RAWE01000109">
    <property type="protein sequence ID" value="RKG99667.1"/>
    <property type="molecule type" value="Genomic_DNA"/>
</dbReference>
<protein>
    <submittedName>
        <fullName evidence="1">Uncharacterized protein</fullName>
    </submittedName>
</protein>
<evidence type="ECO:0000313" key="2">
    <source>
        <dbReference type="Proteomes" id="UP000268313"/>
    </source>
</evidence>
<organism evidence="1 2">
    <name type="scientific">Corallococcus carmarthensis</name>
    <dbReference type="NCBI Taxonomy" id="2316728"/>
    <lineage>
        <taxon>Bacteria</taxon>
        <taxon>Pseudomonadati</taxon>
        <taxon>Myxococcota</taxon>
        <taxon>Myxococcia</taxon>
        <taxon>Myxococcales</taxon>
        <taxon>Cystobacterineae</taxon>
        <taxon>Myxococcaceae</taxon>
        <taxon>Corallococcus</taxon>
    </lineage>
</organism>
<dbReference type="Proteomes" id="UP000268313">
    <property type="component" value="Unassembled WGS sequence"/>
</dbReference>
<comment type="caution">
    <text evidence="1">The sequence shown here is derived from an EMBL/GenBank/DDBJ whole genome shotgun (WGS) entry which is preliminary data.</text>
</comment>
<accession>A0A3A8JUT7</accession>